<dbReference type="EMBL" id="AJYB01000005">
    <property type="protein sequence ID" value="EIM08335.1"/>
    <property type="molecule type" value="Genomic_DNA"/>
</dbReference>
<dbReference type="Proteomes" id="UP000004725">
    <property type="component" value="Unassembled WGS sequence"/>
</dbReference>
<comment type="caution">
    <text evidence="2">The sequence shown here is derived from an EMBL/GenBank/DDBJ whole genome shotgun (WGS) entry which is preliminary data.</text>
</comment>
<dbReference type="RefSeq" id="WP_006828294.1">
    <property type="nucleotide sequence ID" value="NZ_AJYB01000005.1"/>
</dbReference>
<gene>
    <name evidence="2" type="ORF">A1A1_01348</name>
</gene>
<evidence type="ECO:0000313" key="3">
    <source>
        <dbReference type="Proteomes" id="UP000004725"/>
    </source>
</evidence>
<evidence type="ECO:0000313" key="2">
    <source>
        <dbReference type="EMBL" id="EIM08335.1"/>
    </source>
</evidence>
<sequence length="164" mass="19611">MVQTEKKKNGFNIYYSEYLKVMDDAKREEERLKKELYKEEERIRNLITSRFEEIKDTFVEVFTPSIEKDHQGQIDIKLREGFTMVFTLEVVENGKEFLIKLSTSGAIAHHRYYNYALKPQSTLENHKDFIENQFKLFLDQFIKFIAAFEKDKTLKELRRGVQAP</sequence>
<proteinExistence type="predicted"/>
<organism evidence="2 3">
    <name type="scientific">Planococcus antarcticus DSM 14505</name>
    <dbReference type="NCBI Taxonomy" id="1185653"/>
    <lineage>
        <taxon>Bacteria</taxon>
        <taxon>Bacillati</taxon>
        <taxon>Bacillota</taxon>
        <taxon>Bacilli</taxon>
        <taxon>Bacillales</taxon>
        <taxon>Caryophanaceae</taxon>
        <taxon>Planococcus</taxon>
    </lineage>
</organism>
<name>A0AA87IP82_9BACL</name>
<reference evidence="2 3" key="1">
    <citation type="journal article" date="2012" name="J. Bacteriol.">
        <title>Genome Sequence of the Antarctic Psychrophile Bacterium Planococcus antarcticus DSM 14505.</title>
        <authorList>
            <person name="Margolles A."/>
            <person name="Gueimonde M."/>
            <person name="Sanchez B."/>
        </authorList>
    </citation>
    <scope>NUCLEOTIDE SEQUENCE [LARGE SCALE GENOMIC DNA]</scope>
    <source>
        <strain evidence="2 3">DSM 14505</strain>
    </source>
</reference>
<protein>
    <submittedName>
        <fullName evidence="2">Uncharacterized protein</fullName>
    </submittedName>
</protein>
<feature type="coiled-coil region" evidence="1">
    <location>
        <begin position="15"/>
        <end position="46"/>
    </location>
</feature>
<evidence type="ECO:0000256" key="1">
    <source>
        <dbReference type="SAM" id="Coils"/>
    </source>
</evidence>
<dbReference type="AlphaFoldDB" id="A0AA87IP82"/>
<accession>A0AA87IP82</accession>
<keyword evidence="1" id="KW-0175">Coiled coil</keyword>